<comment type="caution">
    <text evidence="1">The sequence shown here is derived from an EMBL/GenBank/DDBJ whole genome shotgun (WGS) entry which is preliminary data.</text>
</comment>
<evidence type="ECO:0000313" key="1">
    <source>
        <dbReference type="EMBL" id="GES82378.1"/>
    </source>
</evidence>
<protein>
    <submittedName>
        <fullName evidence="1">Uncharacterized protein</fullName>
    </submittedName>
</protein>
<dbReference type="Proteomes" id="UP000615446">
    <property type="component" value="Unassembled WGS sequence"/>
</dbReference>
<dbReference type="EMBL" id="BLAL01000060">
    <property type="protein sequence ID" value="GES82378.1"/>
    <property type="molecule type" value="Genomic_DNA"/>
</dbReference>
<name>A0A8H3LAT6_9GLOM</name>
<reference evidence="1" key="1">
    <citation type="submission" date="2019-10" db="EMBL/GenBank/DDBJ databases">
        <title>Conservation and host-specific expression of non-tandemly repeated heterogenous ribosome RNA gene in arbuscular mycorrhizal fungi.</title>
        <authorList>
            <person name="Maeda T."/>
            <person name="Kobayashi Y."/>
            <person name="Nakagawa T."/>
            <person name="Ezawa T."/>
            <person name="Yamaguchi K."/>
            <person name="Bino T."/>
            <person name="Nishimoto Y."/>
            <person name="Shigenobu S."/>
            <person name="Kawaguchi M."/>
        </authorList>
    </citation>
    <scope>NUCLEOTIDE SEQUENCE</scope>
    <source>
        <strain evidence="1">HR1</strain>
    </source>
</reference>
<accession>A0A8H3LAT6</accession>
<evidence type="ECO:0000313" key="2">
    <source>
        <dbReference type="Proteomes" id="UP000615446"/>
    </source>
</evidence>
<organism evidence="1 2">
    <name type="scientific">Rhizophagus clarus</name>
    <dbReference type="NCBI Taxonomy" id="94130"/>
    <lineage>
        <taxon>Eukaryota</taxon>
        <taxon>Fungi</taxon>
        <taxon>Fungi incertae sedis</taxon>
        <taxon>Mucoromycota</taxon>
        <taxon>Glomeromycotina</taxon>
        <taxon>Glomeromycetes</taxon>
        <taxon>Glomerales</taxon>
        <taxon>Glomeraceae</taxon>
        <taxon>Rhizophagus</taxon>
    </lineage>
</organism>
<dbReference type="AlphaFoldDB" id="A0A8H3LAT6"/>
<sequence>MTHFEVDFDLSPLNVIILNAGDPPSSNSIKQFLKEVLAIAKKIKNKDDSWLMKKQILDDILEEENNIIKIWYLYFQWTNYWHAHWFVLEMFSVKFVKQNVIRIPTDKEELKLKIKVTQLEKERTEMLICDYIRNSVQSS</sequence>
<gene>
    <name evidence="1" type="ORF">RCL2_000959000</name>
</gene>
<proteinExistence type="predicted"/>